<feature type="compositionally biased region" description="Basic and acidic residues" evidence="1">
    <location>
        <begin position="95"/>
        <end position="142"/>
    </location>
</feature>
<keyword evidence="2" id="KW-1133">Transmembrane helix</keyword>
<dbReference type="RefSeq" id="WP_115340519.1">
    <property type="nucleotide sequence ID" value="NZ_UHED01000001.1"/>
</dbReference>
<evidence type="ECO:0000256" key="2">
    <source>
        <dbReference type="SAM" id="Phobius"/>
    </source>
</evidence>
<feature type="transmembrane region" description="Helical" evidence="2">
    <location>
        <begin position="69"/>
        <end position="86"/>
    </location>
</feature>
<evidence type="ECO:0000313" key="4">
    <source>
        <dbReference type="Proteomes" id="UP000254707"/>
    </source>
</evidence>
<protein>
    <submittedName>
        <fullName evidence="3">Phage protein</fullName>
    </submittedName>
</protein>
<accession>A0A380HM10</accession>
<dbReference type="Proteomes" id="UP000254707">
    <property type="component" value="Unassembled WGS sequence"/>
</dbReference>
<name>A0A380HM10_STASA</name>
<sequence length="263" mass="30367">MAKKETLTFKETMVEGDYLRTLTKEQKKEYKKKPVEEKRKIIHEFNPQKFEPSNNEDNRIIGWIKKHKIWSGIIILILIGGIGNIFTDSESTETEDAKKETATKQEKKESKQDTKKEKDTNKKEVTKKPLTDEEKLNKELKKEVHSADVKNVDFGVGESDVTIELKGKENLSEKMTSRGFRMGTSEALYALKKSKIDVNSADIYVYYPLNDGMKDEEKMVMSSRWNKDTIDEMNKDALTTLPDAIETQAESSFMHPVMRKSEK</sequence>
<keyword evidence="2" id="KW-0812">Transmembrane</keyword>
<feature type="region of interest" description="Disordered" evidence="1">
    <location>
        <begin position="90"/>
        <end position="142"/>
    </location>
</feature>
<evidence type="ECO:0000313" key="3">
    <source>
        <dbReference type="EMBL" id="SUM82635.1"/>
    </source>
</evidence>
<reference evidence="3 4" key="1">
    <citation type="submission" date="2018-06" db="EMBL/GenBank/DDBJ databases">
        <authorList>
            <consortium name="Pathogen Informatics"/>
            <person name="Doyle S."/>
        </authorList>
    </citation>
    <scope>NUCLEOTIDE SEQUENCE [LARGE SCALE GENOMIC DNA]</scope>
    <source>
        <strain evidence="3 4">NCTC7688</strain>
    </source>
</reference>
<evidence type="ECO:0000256" key="1">
    <source>
        <dbReference type="SAM" id="MobiDB-lite"/>
    </source>
</evidence>
<dbReference type="EMBL" id="UHED01000001">
    <property type="protein sequence ID" value="SUM82635.1"/>
    <property type="molecule type" value="Genomic_DNA"/>
</dbReference>
<keyword evidence="2" id="KW-0472">Membrane</keyword>
<gene>
    <name evidence="3" type="ORF">NCTC7688_01189</name>
</gene>
<organism evidence="3 4">
    <name type="scientific">Staphylococcus saprophyticus</name>
    <dbReference type="NCBI Taxonomy" id="29385"/>
    <lineage>
        <taxon>Bacteria</taxon>
        <taxon>Bacillati</taxon>
        <taxon>Bacillota</taxon>
        <taxon>Bacilli</taxon>
        <taxon>Bacillales</taxon>
        <taxon>Staphylococcaceae</taxon>
        <taxon>Staphylococcus</taxon>
    </lineage>
</organism>
<proteinExistence type="predicted"/>
<dbReference type="AlphaFoldDB" id="A0A380HM10"/>